<dbReference type="OrthoDB" id="9816185at2"/>
<dbReference type="InterPro" id="IPR003615">
    <property type="entry name" value="HNH_nuc"/>
</dbReference>
<evidence type="ECO:0008006" key="3">
    <source>
        <dbReference type="Google" id="ProtNLM"/>
    </source>
</evidence>
<evidence type="ECO:0000313" key="1">
    <source>
        <dbReference type="EMBL" id="GAK70679.1"/>
    </source>
</evidence>
<protein>
    <recommendedName>
        <fullName evidence="3">HNH endonuclease</fullName>
    </recommendedName>
</protein>
<dbReference type="RefSeq" id="WP_045230267.1">
    <property type="nucleotide sequence ID" value="NZ_BBJU01000013.1"/>
</dbReference>
<dbReference type="AlphaFoldDB" id="A0A081CVI3"/>
<name>A0A081CVI3_9HYPH</name>
<accession>A0A081CVI3</accession>
<organism evidence="1 2">
    <name type="scientific">Agrobacterium rubi TR3 = NBRC 13261</name>
    <dbReference type="NCBI Taxonomy" id="1368415"/>
    <lineage>
        <taxon>Bacteria</taxon>
        <taxon>Pseudomonadati</taxon>
        <taxon>Pseudomonadota</taxon>
        <taxon>Alphaproteobacteria</taxon>
        <taxon>Hyphomicrobiales</taxon>
        <taxon>Rhizobiaceae</taxon>
        <taxon>Rhizobium/Agrobacterium group</taxon>
        <taxon>Agrobacterium</taxon>
    </lineage>
</organism>
<evidence type="ECO:0000313" key="2">
    <source>
        <dbReference type="Proteomes" id="UP000028701"/>
    </source>
</evidence>
<sequence>MRNLPTPSRDTAKGDLEEVIYTYTYKNELRGYAPSEAEISAVLAIYDLYDQTLGAPSVALKGSNLPKDFSGAIRHAYRQTYEDGKIPHIRTTAFENVDLCPMCGIDPPVELDHHLPKSVFEPLSVYSRNLVPLCEACNGGKLAGDSGNYAHAYFDQLPDVQFLQVEIDIDGGGLVTTYSINDRAGLPAALLAKIKFQMDALSLNARFQKDVNSYLVAHTTGLHMAAEFNGGDGIRYYLTKQASVEEIKFYRNHWRPVLLHALAKHEGFCDGGFRTVLPDAQVAPQAENLVAETIIEI</sequence>
<dbReference type="Gene3D" id="1.10.30.50">
    <property type="match status" value="1"/>
</dbReference>
<dbReference type="eggNOG" id="COG1403">
    <property type="taxonomic scope" value="Bacteria"/>
</dbReference>
<gene>
    <name evidence="1" type="ORF">RRU01S_13_00170</name>
</gene>
<dbReference type="Proteomes" id="UP000028701">
    <property type="component" value="Unassembled WGS sequence"/>
</dbReference>
<dbReference type="CDD" id="cd00085">
    <property type="entry name" value="HNHc"/>
    <property type="match status" value="1"/>
</dbReference>
<proteinExistence type="predicted"/>
<dbReference type="EMBL" id="BBJU01000013">
    <property type="protein sequence ID" value="GAK70679.1"/>
    <property type="molecule type" value="Genomic_DNA"/>
</dbReference>
<comment type="caution">
    <text evidence="1">The sequence shown here is derived from an EMBL/GenBank/DDBJ whole genome shotgun (WGS) entry which is preliminary data.</text>
</comment>
<reference evidence="1 2" key="1">
    <citation type="submission" date="2014-08" db="EMBL/GenBank/DDBJ databases">
        <title>Whole genome shotgun sequence of Rhizobium rubi NBRC 13261.</title>
        <authorList>
            <person name="Katano-Makiyama Y."/>
            <person name="Hosoyama A."/>
            <person name="Hashimoto M."/>
            <person name="Hosoyama Y."/>
            <person name="Noguchi M."/>
            <person name="Tsuchikane K."/>
            <person name="Uohara A."/>
            <person name="Ohji S."/>
            <person name="Ichikawa N."/>
            <person name="Kimura A."/>
            <person name="Yamazoe A."/>
            <person name="Fujita N."/>
        </authorList>
    </citation>
    <scope>NUCLEOTIDE SEQUENCE [LARGE SCALE GENOMIC DNA]</scope>
    <source>
        <strain evidence="1 2">NBRC 13261</strain>
    </source>
</reference>